<evidence type="ECO:0000313" key="2">
    <source>
        <dbReference type="EMBL" id="OGG74057.1"/>
    </source>
</evidence>
<evidence type="ECO:0000256" key="1">
    <source>
        <dbReference type="SAM" id="Phobius"/>
    </source>
</evidence>
<protein>
    <submittedName>
        <fullName evidence="2">Uncharacterized protein</fullName>
    </submittedName>
</protein>
<organism evidence="2 3">
    <name type="scientific">Candidatus Kaiserbacteria bacterium RIFCSPLOWO2_01_FULL_54_20</name>
    <dbReference type="NCBI Taxonomy" id="1798513"/>
    <lineage>
        <taxon>Bacteria</taxon>
        <taxon>Candidatus Kaiseribacteriota</taxon>
    </lineage>
</organism>
<dbReference type="AlphaFoldDB" id="A0A1F6EKA5"/>
<keyword evidence="1" id="KW-0472">Membrane</keyword>
<dbReference type="EMBL" id="MFMA01000011">
    <property type="protein sequence ID" value="OGG74057.1"/>
    <property type="molecule type" value="Genomic_DNA"/>
</dbReference>
<feature type="transmembrane region" description="Helical" evidence="1">
    <location>
        <begin position="16"/>
        <end position="39"/>
    </location>
</feature>
<dbReference type="Proteomes" id="UP000178427">
    <property type="component" value="Unassembled WGS sequence"/>
</dbReference>
<comment type="caution">
    <text evidence="2">The sequence shown here is derived from an EMBL/GenBank/DDBJ whole genome shotgun (WGS) entry which is preliminary data.</text>
</comment>
<proteinExistence type="predicted"/>
<name>A0A1F6EKA5_9BACT</name>
<accession>A0A1F6EKA5</accession>
<sequence length="72" mass="8138">MNDYQLGEWTMNHKTYITVSTGVFTIVAFLQLARVLFGWDAVMGGWEVPMWLSWGAAIGAGFLAYSGYKQQR</sequence>
<keyword evidence="1" id="KW-0812">Transmembrane</keyword>
<evidence type="ECO:0000313" key="3">
    <source>
        <dbReference type="Proteomes" id="UP000178427"/>
    </source>
</evidence>
<keyword evidence="1" id="KW-1133">Transmembrane helix</keyword>
<feature type="transmembrane region" description="Helical" evidence="1">
    <location>
        <begin position="51"/>
        <end position="68"/>
    </location>
</feature>
<reference evidence="2 3" key="1">
    <citation type="journal article" date="2016" name="Nat. Commun.">
        <title>Thousands of microbial genomes shed light on interconnected biogeochemical processes in an aquifer system.</title>
        <authorList>
            <person name="Anantharaman K."/>
            <person name="Brown C.T."/>
            <person name="Hug L.A."/>
            <person name="Sharon I."/>
            <person name="Castelle C.J."/>
            <person name="Probst A.J."/>
            <person name="Thomas B.C."/>
            <person name="Singh A."/>
            <person name="Wilkins M.J."/>
            <person name="Karaoz U."/>
            <person name="Brodie E.L."/>
            <person name="Williams K.H."/>
            <person name="Hubbard S.S."/>
            <person name="Banfield J.F."/>
        </authorList>
    </citation>
    <scope>NUCLEOTIDE SEQUENCE [LARGE SCALE GENOMIC DNA]</scope>
</reference>
<gene>
    <name evidence="2" type="ORF">A3A40_00495</name>
</gene>